<dbReference type="GO" id="GO:0030170">
    <property type="term" value="F:pyridoxal phosphate binding"/>
    <property type="evidence" value="ECO:0007669"/>
    <property type="project" value="TreeGrafter"/>
</dbReference>
<organism evidence="6 7">
    <name type="scientific">Candidatus Anaerobiospirillum pullistercoris</name>
    <dbReference type="NCBI Taxonomy" id="2838452"/>
    <lineage>
        <taxon>Bacteria</taxon>
        <taxon>Pseudomonadati</taxon>
        <taxon>Pseudomonadota</taxon>
        <taxon>Gammaproteobacteria</taxon>
        <taxon>Aeromonadales</taxon>
        <taxon>Succinivibrionaceae</taxon>
        <taxon>Anaerobiospirillum</taxon>
    </lineage>
</organism>
<proteinExistence type="inferred from homology"/>
<dbReference type="InterPro" id="IPR015421">
    <property type="entry name" value="PyrdxlP-dep_Trfase_major"/>
</dbReference>
<dbReference type="GO" id="GO:0008483">
    <property type="term" value="F:transaminase activity"/>
    <property type="evidence" value="ECO:0007669"/>
    <property type="project" value="UniProtKB-KW"/>
</dbReference>
<keyword evidence="1 4" id="KW-0663">Pyridoxal phosphate</keyword>
<dbReference type="InterPro" id="IPR000653">
    <property type="entry name" value="DegT/StrS_aminotransferase"/>
</dbReference>
<dbReference type="PIRSF" id="PIRSF000390">
    <property type="entry name" value="PLP_StrS"/>
    <property type="match status" value="1"/>
</dbReference>
<comment type="similarity">
    <text evidence="2 5">Belongs to the DegT/DnrJ/EryC1 family.</text>
</comment>
<evidence type="ECO:0000256" key="3">
    <source>
        <dbReference type="PIRSR" id="PIRSR000390-1"/>
    </source>
</evidence>
<dbReference type="AlphaFoldDB" id="A0A9D1WET1"/>
<dbReference type="InterPro" id="IPR020026">
    <property type="entry name" value="PseC"/>
</dbReference>
<feature type="modified residue" description="N6-(pyridoxal phosphate)lysine" evidence="4">
    <location>
        <position position="189"/>
    </location>
</feature>
<dbReference type="Proteomes" id="UP000886829">
    <property type="component" value="Unassembled WGS sequence"/>
</dbReference>
<evidence type="ECO:0000256" key="5">
    <source>
        <dbReference type="RuleBase" id="RU004508"/>
    </source>
</evidence>
<dbReference type="NCBIfam" id="TIGR03588">
    <property type="entry name" value="PseC"/>
    <property type="match status" value="1"/>
</dbReference>
<gene>
    <name evidence="6" type="primary">pseC</name>
    <name evidence="6" type="ORF">H9850_08640</name>
</gene>
<evidence type="ECO:0000256" key="4">
    <source>
        <dbReference type="PIRSR" id="PIRSR000390-2"/>
    </source>
</evidence>
<dbReference type="Gene3D" id="3.40.640.10">
    <property type="entry name" value="Type I PLP-dependent aspartate aminotransferase-like (Major domain)"/>
    <property type="match status" value="1"/>
</dbReference>
<dbReference type="EMBL" id="DXEV01000169">
    <property type="protein sequence ID" value="HIX57522.1"/>
    <property type="molecule type" value="Genomic_DNA"/>
</dbReference>
<dbReference type="Pfam" id="PF01041">
    <property type="entry name" value="DegT_DnrJ_EryC1"/>
    <property type="match status" value="1"/>
</dbReference>
<dbReference type="PANTHER" id="PTHR30244">
    <property type="entry name" value="TRANSAMINASE"/>
    <property type="match status" value="1"/>
</dbReference>
<accession>A0A9D1WET1</accession>
<reference evidence="6" key="2">
    <citation type="submission" date="2021-04" db="EMBL/GenBank/DDBJ databases">
        <authorList>
            <person name="Gilroy R."/>
        </authorList>
    </citation>
    <scope>NUCLEOTIDE SEQUENCE</scope>
    <source>
        <strain evidence="6">USASDec5-558</strain>
    </source>
</reference>
<reference evidence="6" key="1">
    <citation type="journal article" date="2021" name="PeerJ">
        <title>Extensive microbial diversity within the chicken gut microbiome revealed by metagenomics and culture.</title>
        <authorList>
            <person name="Gilroy R."/>
            <person name="Ravi A."/>
            <person name="Getino M."/>
            <person name="Pursley I."/>
            <person name="Horton D.L."/>
            <person name="Alikhan N.F."/>
            <person name="Baker D."/>
            <person name="Gharbi K."/>
            <person name="Hall N."/>
            <person name="Watson M."/>
            <person name="Adriaenssens E.M."/>
            <person name="Foster-Nyarko E."/>
            <person name="Jarju S."/>
            <person name="Secka A."/>
            <person name="Antonio M."/>
            <person name="Oren A."/>
            <person name="Chaudhuri R.R."/>
            <person name="La Ragione R."/>
            <person name="Hildebrand F."/>
            <person name="Pallen M.J."/>
        </authorList>
    </citation>
    <scope>NUCLEOTIDE SEQUENCE</scope>
    <source>
        <strain evidence="6">USASDec5-558</strain>
    </source>
</reference>
<keyword evidence="6" id="KW-0032">Aminotransferase</keyword>
<name>A0A9D1WET1_9GAMM</name>
<evidence type="ECO:0000256" key="1">
    <source>
        <dbReference type="ARBA" id="ARBA00022898"/>
    </source>
</evidence>
<dbReference type="InterPro" id="IPR015422">
    <property type="entry name" value="PyrdxlP-dep_Trfase_small"/>
</dbReference>
<sequence length="409" mass="46468">MIPYSTQYIDEDDIQAVERTLRSDFLTCGPRVTDFEECLCNYTDAQYAIATSNATSALHLCMMAMDVGPEDEVWVSAISFVASANCARYCGATVRFIDVDKHTGNLDVHKLHAMLKDAEANHKPLPKAVVAVHLSGRPCELRFLQNLKERYGFYLVEDASHAVGATYEGMRIGKTTFSDVVVFSFHPVKIITTAEGGACLTDNEELAHRIRLLHAHGITHDPLEMQAPDALSKPAYYYEQLELGYNYRMSDIQAALGLSQMAKVDDFLQKRRKLARDYVELLDHNLMTLPVPDTEGFESSWHLYQIQVEHRDEIYQILRRKGVGAQIHYIPIYKQPYYQKLKYHEPLEGAEYFYEHTLTIPLHYKINRVDQSMVAAILASALEKLHALAPNPEDKLSTQELHQVADSIQ</sequence>
<dbReference type="EC" id="2.6.1.92" evidence="6"/>
<comment type="caution">
    <text evidence="6">The sequence shown here is derived from an EMBL/GenBank/DDBJ whole genome shotgun (WGS) entry which is preliminary data.</text>
</comment>
<dbReference type="CDD" id="cd00616">
    <property type="entry name" value="AHBA_syn"/>
    <property type="match status" value="1"/>
</dbReference>
<evidence type="ECO:0000256" key="2">
    <source>
        <dbReference type="ARBA" id="ARBA00037999"/>
    </source>
</evidence>
<feature type="active site" description="Proton acceptor" evidence="3">
    <location>
        <position position="189"/>
    </location>
</feature>
<dbReference type="SUPFAM" id="SSF53383">
    <property type="entry name" value="PLP-dependent transferases"/>
    <property type="match status" value="1"/>
</dbReference>
<dbReference type="InterPro" id="IPR015424">
    <property type="entry name" value="PyrdxlP-dep_Trfase"/>
</dbReference>
<dbReference type="PANTHER" id="PTHR30244:SF34">
    <property type="entry name" value="DTDP-4-AMINO-4,6-DIDEOXYGALACTOSE TRANSAMINASE"/>
    <property type="match status" value="1"/>
</dbReference>
<keyword evidence="6" id="KW-0808">Transferase</keyword>
<dbReference type="Gene3D" id="3.90.1150.10">
    <property type="entry name" value="Aspartate Aminotransferase, domain 1"/>
    <property type="match status" value="1"/>
</dbReference>
<evidence type="ECO:0000313" key="7">
    <source>
        <dbReference type="Proteomes" id="UP000886829"/>
    </source>
</evidence>
<evidence type="ECO:0000313" key="6">
    <source>
        <dbReference type="EMBL" id="HIX57522.1"/>
    </source>
</evidence>
<protein>
    <submittedName>
        <fullName evidence="6">UDP-4-amino-4, 6-dideoxy-N-acetyl-beta-L-altrosamine transaminase</fullName>
        <ecNumber evidence="6">2.6.1.92</ecNumber>
    </submittedName>
</protein>
<dbReference type="GO" id="GO:0000271">
    <property type="term" value="P:polysaccharide biosynthetic process"/>
    <property type="evidence" value="ECO:0007669"/>
    <property type="project" value="TreeGrafter"/>
</dbReference>